<evidence type="ECO:0000313" key="2">
    <source>
        <dbReference type="EMBL" id="SHJ45286.1"/>
    </source>
</evidence>
<dbReference type="AlphaFoldDB" id="A0A8G2CB01"/>
<dbReference type="RefSeq" id="WP_019999695.1">
    <property type="nucleotide sequence ID" value="NZ_CP192217.1"/>
</dbReference>
<evidence type="ECO:0000313" key="4">
    <source>
        <dbReference type="Proteomes" id="UP001568358"/>
    </source>
</evidence>
<keyword evidence="4" id="KW-1185">Reference proteome</keyword>
<name>A0A8G2CB01_9BACT</name>
<comment type="caution">
    <text evidence="2">The sequence shown here is derived from an EMBL/GenBank/DDBJ whole genome shotgun (WGS) entry which is preliminary data.</text>
</comment>
<dbReference type="Proteomes" id="UP000184001">
    <property type="component" value="Unassembled WGS sequence"/>
</dbReference>
<sequence>MVRTKLIACNIAALVVLVALVLPTVVKAETVVMTEEVVMVETTQPLDIVRSPTFTSPKEVTLYVPMNQVAINKSLATADERKVRALSTRRAVGRAVRRGTFVYPRSEWPVYAPEKYRVNPVIVRTEKP</sequence>
<dbReference type="EMBL" id="JBFSOO010000007">
    <property type="protein sequence ID" value="MEZ6854018.1"/>
    <property type="molecule type" value="Genomic_DNA"/>
</dbReference>
<dbReference type="Proteomes" id="UP001568358">
    <property type="component" value="Unassembled WGS sequence"/>
</dbReference>
<protein>
    <submittedName>
        <fullName evidence="2">Uncharacterized protein</fullName>
    </submittedName>
</protein>
<gene>
    <name evidence="1" type="ORF">AB2Z07_10845</name>
    <name evidence="2" type="ORF">SAMN05660830_02453</name>
</gene>
<reference evidence="1 4" key="2">
    <citation type="submission" date="2024-07" db="EMBL/GenBank/DDBJ databases">
        <title>Active virus-host system and metabolic interactions in a Lokiarchaeon culture.</title>
        <authorList>
            <person name="Ponce Toledo R.I."/>
            <person name="Rodrigues Oliveira T."/>
            <person name="Schleper C."/>
        </authorList>
    </citation>
    <scope>NUCLEOTIDE SEQUENCE [LARGE SCALE GENOMIC DNA]</scope>
    <source>
        <strain evidence="1 4">B35</strain>
    </source>
</reference>
<proteinExistence type="predicted"/>
<evidence type="ECO:0000313" key="3">
    <source>
        <dbReference type="Proteomes" id="UP000184001"/>
    </source>
</evidence>
<reference evidence="2 3" key="1">
    <citation type="submission" date="2016-11" db="EMBL/GenBank/DDBJ databases">
        <authorList>
            <person name="Varghese N."/>
            <person name="Submissions S."/>
        </authorList>
    </citation>
    <scope>NUCLEOTIDE SEQUENCE [LARGE SCALE GENOMIC DNA]</scope>
    <source>
        <strain evidence="2 3">DSM 17919</strain>
    </source>
</reference>
<evidence type="ECO:0000313" key="1">
    <source>
        <dbReference type="EMBL" id="MEZ6854018.1"/>
    </source>
</evidence>
<organism evidence="2 3">
    <name type="scientific">Halodesulfovibrio aestuarii</name>
    <dbReference type="NCBI Taxonomy" id="126333"/>
    <lineage>
        <taxon>Bacteria</taxon>
        <taxon>Pseudomonadati</taxon>
        <taxon>Thermodesulfobacteriota</taxon>
        <taxon>Desulfovibrionia</taxon>
        <taxon>Desulfovibrionales</taxon>
        <taxon>Desulfovibrionaceae</taxon>
        <taxon>Halodesulfovibrio</taxon>
    </lineage>
</organism>
<accession>A0A8G2CB01</accession>
<dbReference type="EMBL" id="FQZR01000006">
    <property type="protein sequence ID" value="SHJ45286.1"/>
    <property type="molecule type" value="Genomic_DNA"/>
</dbReference>